<reference evidence="12 13" key="1">
    <citation type="journal article" date="2015" name="Genome Announc.">
        <title>Draft Genome Sequence of Clostridium tyrobutyricum Strain DIVETGP, Isolated from Cow's Milk for Grana Padano Production.</title>
        <authorList>
            <person name="Soggiu A."/>
            <person name="Piras C."/>
            <person name="Gaiarsa S."/>
            <person name="Sassera D."/>
            <person name="Roncada P."/>
            <person name="Bendixen E."/>
            <person name="Brasca M."/>
            <person name="Bonizzi L."/>
        </authorList>
    </citation>
    <scope>NUCLEOTIDE SEQUENCE [LARGE SCALE GENOMIC DNA]</scope>
    <source>
        <strain evidence="12 13">DIVETGP</strain>
    </source>
</reference>
<feature type="transmembrane region" description="Helical" evidence="9">
    <location>
        <begin position="57"/>
        <end position="75"/>
    </location>
</feature>
<evidence type="ECO:0000256" key="8">
    <source>
        <dbReference type="ARBA" id="ARBA00023136"/>
    </source>
</evidence>
<evidence type="ECO:0000256" key="10">
    <source>
        <dbReference type="RuleBase" id="RU000594"/>
    </source>
</evidence>
<comment type="caution">
    <text evidence="9">Lacks conserved residue(s) required for the propagation of feature annotation.</text>
</comment>
<dbReference type="GO" id="GO:0006508">
    <property type="term" value="P:proteolysis"/>
    <property type="evidence" value="ECO:0007669"/>
    <property type="project" value="UniProtKB-KW"/>
</dbReference>
<dbReference type="PROSITE" id="PS00855">
    <property type="entry name" value="SPASE_II"/>
    <property type="match status" value="1"/>
</dbReference>
<evidence type="ECO:0000256" key="3">
    <source>
        <dbReference type="ARBA" id="ARBA00022670"/>
    </source>
</evidence>
<feature type="active site" evidence="9">
    <location>
        <position position="110"/>
    </location>
</feature>
<comment type="pathway">
    <text evidence="9">Protein modification; lipoprotein biosynthesis (signal peptide cleavage).</text>
</comment>
<dbReference type="PANTHER" id="PTHR33695">
    <property type="entry name" value="LIPOPROTEIN SIGNAL PEPTIDASE"/>
    <property type="match status" value="1"/>
</dbReference>
<evidence type="ECO:0000313" key="12">
    <source>
        <dbReference type="EMBL" id="CDL89972.1"/>
    </source>
</evidence>
<protein>
    <recommendedName>
        <fullName evidence="9">Lipoprotein signal peptidase</fullName>
        <ecNumber evidence="9">3.4.23.36</ecNumber>
    </recommendedName>
    <alternativeName>
        <fullName evidence="9">Prolipoprotein signal peptidase</fullName>
    </alternativeName>
    <alternativeName>
        <fullName evidence="9">Signal peptidase II</fullName>
        <shortName evidence="9">SPase II</shortName>
    </alternativeName>
</protein>
<evidence type="ECO:0000256" key="4">
    <source>
        <dbReference type="ARBA" id="ARBA00022692"/>
    </source>
</evidence>
<keyword evidence="4 9" id="KW-0812">Transmembrane</keyword>
<dbReference type="HAMAP" id="MF_00161">
    <property type="entry name" value="LspA"/>
    <property type="match status" value="1"/>
</dbReference>
<keyword evidence="2 9" id="KW-1003">Cell membrane</keyword>
<comment type="caution">
    <text evidence="12">The sequence shown here is derived from an EMBL/GenBank/DDBJ whole genome shotgun (WGS) entry which is preliminary data.</text>
</comment>
<keyword evidence="3 9" id="KW-0645">Protease</keyword>
<dbReference type="Pfam" id="PF01252">
    <property type="entry name" value="Peptidase_A8"/>
    <property type="match status" value="1"/>
</dbReference>
<dbReference type="UniPathway" id="UPA00665"/>
<dbReference type="AlphaFoldDB" id="W6NDA8"/>
<feature type="transmembrane region" description="Helical" evidence="9">
    <location>
        <begin position="120"/>
        <end position="144"/>
    </location>
</feature>
<dbReference type="OrthoDB" id="9810259at2"/>
<dbReference type="EC" id="3.4.23.36" evidence="9"/>
<evidence type="ECO:0000256" key="7">
    <source>
        <dbReference type="ARBA" id="ARBA00022989"/>
    </source>
</evidence>
<proteinExistence type="inferred from homology"/>
<keyword evidence="6 9" id="KW-0378">Hydrolase</keyword>
<keyword evidence="13" id="KW-1185">Reference proteome</keyword>
<dbReference type="Proteomes" id="UP000019482">
    <property type="component" value="Unassembled WGS sequence"/>
</dbReference>
<comment type="function">
    <text evidence="9 10">This protein specifically catalyzes the removal of signal peptides from prolipoproteins.</text>
</comment>
<keyword evidence="12" id="KW-0449">Lipoprotein</keyword>
<comment type="catalytic activity">
    <reaction evidence="9 10">
        <text>Release of signal peptides from bacterial membrane prolipoproteins. Hydrolyzes -Xaa-Yaa-Zaa-|-(S,diacylglyceryl)Cys-, in which Xaa is hydrophobic (preferably Leu), and Yaa (Ala or Ser) and Zaa (Gly or Ala) have small, neutral side chains.</text>
        <dbReference type="EC" id="3.4.23.36"/>
    </reaction>
</comment>
<evidence type="ECO:0000256" key="2">
    <source>
        <dbReference type="ARBA" id="ARBA00022475"/>
    </source>
</evidence>
<evidence type="ECO:0000256" key="11">
    <source>
        <dbReference type="RuleBase" id="RU004181"/>
    </source>
</evidence>
<dbReference type="NCBIfam" id="TIGR00077">
    <property type="entry name" value="lspA"/>
    <property type="match status" value="1"/>
</dbReference>
<name>W6NDA8_CLOTY</name>
<organism evidence="12 13">
    <name type="scientific">Clostridium tyrobutyricum DIVETGP</name>
    <dbReference type="NCBI Taxonomy" id="1408889"/>
    <lineage>
        <taxon>Bacteria</taxon>
        <taxon>Bacillati</taxon>
        <taxon>Bacillota</taxon>
        <taxon>Clostridia</taxon>
        <taxon>Eubacteriales</taxon>
        <taxon>Clostridiaceae</taxon>
        <taxon>Clostridium</taxon>
    </lineage>
</organism>
<evidence type="ECO:0000313" key="13">
    <source>
        <dbReference type="Proteomes" id="UP000019482"/>
    </source>
</evidence>
<evidence type="ECO:0000256" key="6">
    <source>
        <dbReference type="ARBA" id="ARBA00022801"/>
    </source>
</evidence>
<sequence length="151" mass="17469">MTIFIIVIGLIIDRFTKIWAMNSLSKISEITIIKDFFSLLYIQNKGAAFGIFQDKTIFLTIASIIVMIFIVYYIIKNKPKNKLVKISLSLIISGALGNLIDRIKYRYVVDFISIHYKEIYYFPIFNFADVMVVVGTLLLVLYLLKEEKHGN</sequence>
<dbReference type="GO" id="GO:0005886">
    <property type="term" value="C:plasma membrane"/>
    <property type="evidence" value="ECO:0007669"/>
    <property type="project" value="UniProtKB-SubCell"/>
</dbReference>
<dbReference type="EMBL" id="CBXI010000003">
    <property type="protein sequence ID" value="CDL89972.1"/>
    <property type="molecule type" value="Genomic_DNA"/>
</dbReference>
<gene>
    <name evidence="9" type="primary">lspA</name>
    <name evidence="12" type="ORF">CTDIVETGP_0042</name>
</gene>
<evidence type="ECO:0000256" key="1">
    <source>
        <dbReference type="ARBA" id="ARBA00006139"/>
    </source>
</evidence>
<dbReference type="PRINTS" id="PR00781">
    <property type="entry name" value="LIPOSIGPTASE"/>
</dbReference>
<keyword evidence="5 9" id="KW-0064">Aspartyl protease</keyword>
<keyword evidence="7 9" id="KW-1133">Transmembrane helix</keyword>
<comment type="similarity">
    <text evidence="1 9 11">Belongs to the peptidase A8 family.</text>
</comment>
<dbReference type="InterPro" id="IPR001872">
    <property type="entry name" value="Peptidase_A8"/>
</dbReference>
<feature type="active site" evidence="9">
    <location>
        <position position="129"/>
    </location>
</feature>
<dbReference type="RefSeq" id="WP_017895563.1">
    <property type="nucleotide sequence ID" value="NZ_CBXI010000003.1"/>
</dbReference>
<dbReference type="GeneID" id="29419017"/>
<dbReference type="GO" id="GO:0004190">
    <property type="term" value="F:aspartic-type endopeptidase activity"/>
    <property type="evidence" value="ECO:0007669"/>
    <property type="project" value="UniProtKB-UniRule"/>
</dbReference>
<comment type="subcellular location">
    <subcellularLocation>
        <location evidence="9">Cell membrane</location>
        <topology evidence="9">Multi-pass membrane protein</topology>
    </subcellularLocation>
</comment>
<dbReference type="PANTHER" id="PTHR33695:SF1">
    <property type="entry name" value="LIPOPROTEIN SIGNAL PEPTIDASE"/>
    <property type="match status" value="1"/>
</dbReference>
<keyword evidence="8 9" id="KW-0472">Membrane</keyword>
<evidence type="ECO:0000256" key="9">
    <source>
        <dbReference type="HAMAP-Rule" id="MF_00161"/>
    </source>
</evidence>
<evidence type="ECO:0000256" key="5">
    <source>
        <dbReference type="ARBA" id="ARBA00022750"/>
    </source>
</evidence>
<accession>W6NDA8</accession>